<dbReference type="Gene3D" id="3.40.50.1820">
    <property type="entry name" value="alpha/beta hydrolase"/>
    <property type="match status" value="1"/>
</dbReference>
<dbReference type="PANTHER" id="PTHR45856:SF11">
    <property type="entry name" value="FUNGAL LIPASE-LIKE DOMAIN-CONTAINING PROTEIN"/>
    <property type="match status" value="1"/>
</dbReference>
<evidence type="ECO:0000313" key="4">
    <source>
        <dbReference type="Proteomes" id="UP000236488"/>
    </source>
</evidence>
<accession>A0A2K2U627</accession>
<proteinExistence type="predicted"/>
<feature type="signal peptide" evidence="1">
    <location>
        <begin position="1"/>
        <end position="18"/>
    </location>
</feature>
<dbReference type="InterPro" id="IPR051218">
    <property type="entry name" value="Sec_MonoDiacylglyc_Lipase"/>
</dbReference>
<keyword evidence="4" id="KW-1185">Reference proteome</keyword>
<comment type="caution">
    <text evidence="3">The sequence shown here is derived from an EMBL/GenBank/DDBJ whole genome shotgun (WGS) entry which is preliminary data.</text>
</comment>
<gene>
    <name evidence="3" type="ORF">C2L80_05140</name>
</gene>
<dbReference type="AlphaFoldDB" id="A0A2K2U627"/>
<dbReference type="Proteomes" id="UP000236488">
    <property type="component" value="Unassembled WGS sequence"/>
</dbReference>
<dbReference type="PANTHER" id="PTHR45856">
    <property type="entry name" value="ALPHA/BETA-HYDROLASES SUPERFAMILY PROTEIN"/>
    <property type="match status" value="1"/>
</dbReference>
<name>A0A2K2U627_9ACTN</name>
<evidence type="ECO:0000256" key="1">
    <source>
        <dbReference type="SAM" id="SignalP"/>
    </source>
</evidence>
<dbReference type="InterPro" id="IPR002921">
    <property type="entry name" value="Fungal_lipase-type"/>
</dbReference>
<protein>
    <submittedName>
        <fullName evidence="3">Lipase</fullName>
    </submittedName>
</protein>
<dbReference type="SUPFAM" id="SSF53474">
    <property type="entry name" value="alpha/beta-Hydrolases"/>
    <property type="match status" value="1"/>
</dbReference>
<dbReference type="Pfam" id="PF01764">
    <property type="entry name" value="Lipase_3"/>
    <property type="match status" value="1"/>
</dbReference>
<feature type="chain" id="PRO_5014325332" evidence="1">
    <location>
        <begin position="19"/>
        <end position="548"/>
    </location>
</feature>
<evidence type="ECO:0000259" key="2">
    <source>
        <dbReference type="Pfam" id="PF01764"/>
    </source>
</evidence>
<dbReference type="GO" id="GO:0006629">
    <property type="term" value="P:lipid metabolic process"/>
    <property type="evidence" value="ECO:0007669"/>
    <property type="project" value="InterPro"/>
</dbReference>
<evidence type="ECO:0000313" key="3">
    <source>
        <dbReference type="EMBL" id="PNV65734.1"/>
    </source>
</evidence>
<dbReference type="EMBL" id="PPEL01000019">
    <property type="protein sequence ID" value="PNV65734.1"/>
    <property type="molecule type" value="Genomic_DNA"/>
</dbReference>
<sequence>MRYVATSMDLVSVPQAQAAALQSAPASPATDADGTVVVEYCSEAVAARDPGNPAGRTSTRLAFDDAWFSTDAGSYNHDLATTCAVLSAVCNSESRFYSSDGAEDPYAEHALASLGFQHVRTESYALRSTVIDQVAALVNGTHGTSAYTLAAKRLPSGDTLAFVGVRGTYGAEWLSNFSIFDAHGRPDHEGYRIAEREVADALASYLREIGADPSRTRVLATGHSRGGAIANLLAAEIADRANGPDALARADGVYAYTFAAPGTTRSKAHDAAAYRGIFNIVNPSDIVPQLPLSSWGYGRYGTTVALPGVGDPRFEAALAAMRQAYERNTGHADYCGPDALASLAAFGSKAAKLLPTPDSLLNPAGAFSALQQLAAIDAGSALLAHYPDTYIAWMQAVDESALSFARAGARESARSSQGALARRAFTNDRQFVLLNTSKNKSGKLAHRSLRFSEIPFGGVMRLRILCDRDSIVNPANRVGAKDFVNLHKGRHTLSKLGIKKRLLNTKRMQRVLRQPVRHMLTGERILREHQPPKHLVIPCAKSFERPFR</sequence>
<organism evidence="3 4">
    <name type="scientific">Rubneribacter badeniensis</name>
    <dbReference type="NCBI Taxonomy" id="2070688"/>
    <lineage>
        <taxon>Bacteria</taxon>
        <taxon>Bacillati</taxon>
        <taxon>Actinomycetota</taxon>
        <taxon>Coriobacteriia</taxon>
        <taxon>Eggerthellales</taxon>
        <taxon>Eggerthellaceae</taxon>
        <taxon>Rubneribacter</taxon>
    </lineage>
</organism>
<feature type="domain" description="Fungal lipase-type" evidence="2">
    <location>
        <begin position="190"/>
        <end position="292"/>
    </location>
</feature>
<reference evidence="3 4" key="1">
    <citation type="journal article" date="2018" name="Int. J. Syst. Evol. Microbiol.">
        <title>Rubneribacter badeniensis gen. nov., sp. nov. and Enteroscipio rubneri gen. nov., sp. nov., new members of the Eggerthellaceae isolated from human faeces.</title>
        <authorList>
            <person name="Danylec N."/>
            <person name="Gobl A."/>
            <person name="Stoll D.A."/>
            <person name="Hetzer B."/>
            <person name="Kulling S.E."/>
            <person name="Huch M."/>
        </authorList>
    </citation>
    <scope>NUCLEOTIDE SEQUENCE [LARGE SCALE GENOMIC DNA]</scope>
    <source>
        <strain evidence="3 4">ResAG-85</strain>
    </source>
</reference>
<keyword evidence="1" id="KW-0732">Signal</keyword>
<dbReference type="InterPro" id="IPR029058">
    <property type="entry name" value="AB_hydrolase_fold"/>
</dbReference>